<feature type="transmembrane region" description="Helical" evidence="12">
    <location>
        <begin position="68"/>
        <end position="92"/>
    </location>
</feature>
<sequence>MPILAVLSLLSSAIAPGAALLAYFYWKDRYDAEPFPKVFLMFILGAVAVLPAVFFQHGLQSFTGESTLAFSFISTSLVEESLKWIILMAIIYNHKVFDEPYDGIVYAVSVSLGFATVENILYAWYTQNTFSAMLYRAFLPVSGHALFGVMMGYYLGKAKFTSNKTKYIGYSLILPIVWHGLFDYILLSSAKYWAWFILPFMAVLWIRGLRKVHTANSRSPFRWLKRDEEVKLEEIRP</sequence>
<dbReference type="NCBIfam" id="NF033739">
    <property type="entry name" value="intramemb_PrsW"/>
    <property type="match status" value="1"/>
</dbReference>
<comment type="subcellular location">
    <subcellularLocation>
        <location evidence="1">Cell membrane</location>
        <topology evidence="1">Multi-pass membrane protein</topology>
    </subcellularLocation>
</comment>
<evidence type="ECO:0000313" key="14">
    <source>
        <dbReference type="Proteomes" id="UP001597541"/>
    </source>
</evidence>
<dbReference type="Proteomes" id="UP001597541">
    <property type="component" value="Unassembled WGS sequence"/>
</dbReference>
<organism evidence="13 14">
    <name type="scientific">Paenibacillus gansuensis</name>
    <dbReference type="NCBI Taxonomy" id="306542"/>
    <lineage>
        <taxon>Bacteria</taxon>
        <taxon>Bacillati</taxon>
        <taxon>Bacillota</taxon>
        <taxon>Bacilli</taxon>
        <taxon>Bacillales</taxon>
        <taxon>Paenibacillaceae</taxon>
        <taxon>Paenibacillus</taxon>
    </lineage>
</organism>
<evidence type="ECO:0000256" key="8">
    <source>
        <dbReference type="ARBA" id="ARBA00022989"/>
    </source>
</evidence>
<dbReference type="PIRSF" id="PIRSF016933">
    <property type="entry name" value="PrsW"/>
    <property type="match status" value="1"/>
</dbReference>
<dbReference type="PANTHER" id="PTHR36844">
    <property type="entry name" value="PROTEASE PRSW"/>
    <property type="match status" value="1"/>
</dbReference>
<keyword evidence="8 12" id="KW-1133">Transmembrane helix</keyword>
<proteinExistence type="inferred from homology"/>
<comment type="function">
    <text evidence="11">Involved in the degradation of specific anti-sigma factors.</text>
</comment>
<feature type="transmembrane region" description="Helical" evidence="12">
    <location>
        <begin position="104"/>
        <end position="125"/>
    </location>
</feature>
<feature type="transmembrane region" description="Helical" evidence="12">
    <location>
        <begin position="6"/>
        <end position="26"/>
    </location>
</feature>
<dbReference type="RefSeq" id="WP_377601132.1">
    <property type="nucleotide sequence ID" value="NZ_JBHUME010000005.1"/>
</dbReference>
<feature type="transmembrane region" description="Helical" evidence="12">
    <location>
        <begin position="167"/>
        <end position="186"/>
    </location>
</feature>
<dbReference type="InterPro" id="IPR026898">
    <property type="entry name" value="PrsW"/>
</dbReference>
<keyword evidence="14" id="KW-1185">Reference proteome</keyword>
<dbReference type="EMBL" id="JBHUME010000005">
    <property type="protein sequence ID" value="MFD2611989.1"/>
    <property type="molecule type" value="Genomic_DNA"/>
</dbReference>
<keyword evidence="6 12" id="KW-0812">Transmembrane</keyword>
<comment type="caution">
    <text evidence="13">The sequence shown here is derived from an EMBL/GenBank/DDBJ whole genome shotgun (WGS) entry which is preliminary data.</text>
</comment>
<evidence type="ECO:0000256" key="10">
    <source>
        <dbReference type="ARBA" id="ARBA00030345"/>
    </source>
</evidence>
<keyword evidence="9 11" id="KW-0472">Membrane</keyword>
<reference evidence="14" key="1">
    <citation type="journal article" date="2019" name="Int. J. Syst. Evol. Microbiol.">
        <title>The Global Catalogue of Microorganisms (GCM) 10K type strain sequencing project: providing services to taxonomists for standard genome sequencing and annotation.</title>
        <authorList>
            <consortium name="The Broad Institute Genomics Platform"/>
            <consortium name="The Broad Institute Genome Sequencing Center for Infectious Disease"/>
            <person name="Wu L."/>
            <person name="Ma J."/>
        </authorList>
    </citation>
    <scope>NUCLEOTIDE SEQUENCE [LARGE SCALE GENOMIC DNA]</scope>
    <source>
        <strain evidence="14">KCTC 3950</strain>
    </source>
</reference>
<evidence type="ECO:0000256" key="7">
    <source>
        <dbReference type="ARBA" id="ARBA00022801"/>
    </source>
</evidence>
<accession>A0ABW5PBU3</accession>
<dbReference type="GO" id="GO:0008233">
    <property type="term" value="F:peptidase activity"/>
    <property type="evidence" value="ECO:0007669"/>
    <property type="project" value="UniProtKB-KW"/>
</dbReference>
<evidence type="ECO:0000256" key="9">
    <source>
        <dbReference type="ARBA" id="ARBA00023136"/>
    </source>
</evidence>
<feature type="transmembrane region" description="Helical" evidence="12">
    <location>
        <begin position="192"/>
        <end position="209"/>
    </location>
</feature>
<dbReference type="GO" id="GO:0006508">
    <property type="term" value="P:proteolysis"/>
    <property type="evidence" value="ECO:0007669"/>
    <property type="project" value="UniProtKB-KW"/>
</dbReference>
<gene>
    <name evidence="13" type="primary">prsW</name>
    <name evidence="13" type="ORF">ACFSUF_06060</name>
</gene>
<dbReference type="EC" id="3.4.-.-" evidence="11"/>
<evidence type="ECO:0000256" key="4">
    <source>
        <dbReference type="ARBA" id="ARBA00022475"/>
    </source>
</evidence>
<keyword evidence="5 11" id="KW-0645">Protease</keyword>
<protein>
    <recommendedName>
        <fullName evidence="3 11">Protease PrsW</fullName>
        <ecNumber evidence="11">3.4.-.-</ecNumber>
    </recommendedName>
    <alternativeName>
        <fullName evidence="10 11">Protease responsible for activating sigma-W</fullName>
    </alternativeName>
</protein>
<comment type="similarity">
    <text evidence="2 11">Belongs to the protease PrsW family.</text>
</comment>
<feature type="transmembrane region" description="Helical" evidence="12">
    <location>
        <begin position="38"/>
        <end position="56"/>
    </location>
</feature>
<evidence type="ECO:0000256" key="12">
    <source>
        <dbReference type="SAM" id="Phobius"/>
    </source>
</evidence>
<evidence type="ECO:0000256" key="2">
    <source>
        <dbReference type="ARBA" id="ARBA00009165"/>
    </source>
</evidence>
<evidence type="ECO:0000256" key="5">
    <source>
        <dbReference type="ARBA" id="ARBA00022670"/>
    </source>
</evidence>
<name>A0ABW5PBU3_9BACL</name>
<keyword evidence="7 11" id="KW-0378">Hydrolase</keyword>
<evidence type="ECO:0000256" key="1">
    <source>
        <dbReference type="ARBA" id="ARBA00004651"/>
    </source>
</evidence>
<feature type="transmembrane region" description="Helical" evidence="12">
    <location>
        <begin position="137"/>
        <end position="155"/>
    </location>
</feature>
<dbReference type="Pfam" id="PF13367">
    <property type="entry name" value="PrsW-protease"/>
    <property type="match status" value="1"/>
</dbReference>
<evidence type="ECO:0000256" key="3">
    <source>
        <dbReference type="ARBA" id="ARBA00018997"/>
    </source>
</evidence>
<dbReference type="InterPro" id="IPR023596">
    <property type="entry name" value="Peptidase_PrsW_arch/bac"/>
</dbReference>
<evidence type="ECO:0000256" key="6">
    <source>
        <dbReference type="ARBA" id="ARBA00022692"/>
    </source>
</evidence>
<keyword evidence="4 11" id="KW-1003">Cell membrane</keyword>
<dbReference type="PANTHER" id="PTHR36844:SF1">
    <property type="entry name" value="PROTEASE PRSW"/>
    <property type="match status" value="1"/>
</dbReference>
<evidence type="ECO:0000256" key="11">
    <source>
        <dbReference type="PIRNR" id="PIRNR016933"/>
    </source>
</evidence>
<evidence type="ECO:0000313" key="13">
    <source>
        <dbReference type="EMBL" id="MFD2611989.1"/>
    </source>
</evidence>